<evidence type="ECO:0000259" key="16">
    <source>
        <dbReference type="PROSITE" id="PS50109"/>
    </source>
</evidence>
<dbReference type="Pfam" id="PF00672">
    <property type="entry name" value="HAMP"/>
    <property type="match status" value="1"/>
</dbReference>
<evidence type="ECO:0000256" key="6">
    <source>
        <dbReference type="ARBA" id="ARBA00022679"/>
    </source>
</evidence>
<keyword evidence="15" id="KW-0732">Signal</keyword>
<keyword evidence="8" id="KW-0547">Nucleotide-binding</keyword>
<dbReference type="InterPro" id="IPR036890">
    <property type="entry name" value="HATPase_C_sf"/>
</dbReference>
<evidence type="ECO:0000256" key="12">
    <source>
        <dbReference type="ARBA" id="ARBA00023012"/>
    </source>
</evidence>
<keyword evidence="5" id="KW-0597">Phosphoprotein</keyword>
<dbReference type="Gene3D" id="3.30.565.10">
    <property type="entry name" value="Histidine kinase-like ATPase, C-terminal domain"/>
    <property type="match status" value="1"/>
</dbReference>
<dbReference type="RefSeq" id="WP_125128175.1">
    <property type="nucleotide sequence ID" value="NZ_RHJS01000002.1"/>
</dbReference>
<dbReference type="CDD" id="cd06225">
    <property type="entry name" value="HAMP"/>
    <property type="match status" value="1"/>
</dbReference>
<evidence type="ECO:0000259" key="17">
    <source>
        <dbReference type="PROSITE" id="PS50885"/>
    </source>
</evidence>
<keyword evidence="9 18" id="KW-0418">Kinase</keyword>
<keyword evidence="10" id="KW-0067">ATP-binding</keyword>
<dbReference type="InterPro" id="IPR003661">
    <property type="entry name" value="HisK_dim/P_dom"/>
</dbReference>
<dbReference type="CDD" id="cd00082">
    <property type="entry name" value="HisKA"/>
    <property type="match status" value="1"/>
</dbReference>
<dbReference type="SUPFAM" id="SSF158472">
    <property type="entry name" value="HAMP domain-like"/>
    <property type="match status" value="1"/>
</dbReference>
<keyword evidence="7 14" id="KW-0812">Transmembrane</keyword>
<comment type="caution">
    <text evidence="18">The sequence shown here is derived from an EMBL/GenBank/DDBJ whole genome shotgun (WGS) entry which is preliminary data.</text>
</comment>
<reference evidence="18" key="1">
    <citation type="submission" date="2018-10" db="EMBL/GenBank/DDBJ databases">
        <title>Schaedlerella arabinophila gen. nov. sp. nov., isolated from the mouse intestinal tract and comparative analysis with the genome of the closely related altered Schaedler flora strain ASF502.</title>
        <authorList>
            <person name="Miyake S."/>
            <person name="Soh M."/>
            <person name="Seedorf H."/>
        </authorList>
    </citation>
    <scope>NUCLEOTIDE SEQUENCE [LARGE SCALE GENOMIC DNA]</scope>
    <source>
        <strain evidence="18">DSM 106076</strain>
    </source>
</reference>
<comment type="subcellular location">
    <subcellularLocation>
        <location evidence="2">Cell membrane</location>
        <topology evidence="2">Multi-pass membrane protein</topology>
    </subcellularLocation>
</comment>
<evidence type="ECO:0000256" key="4">
    <source>
        <dbReference type="ARBA" id="ARBA00022475"/>
    </source>
</evidence>
<evidence type="ECO:0000256" key="15">
    <source>
        <dbReference type="SAM" id="SignalP"/>
    </source>
</evidence>
<dbReference type="InterPro" id="IPR003660">
    <property type="entry name" value="HAMP_dom"/>
</dbReference>
<evidence type="ECO:0000313" key="19">
    <source>
        <dbReference type="Proteomes" id="UP000274920"/>
    </source>
</evidence>
<keyword evidence="4" id="KW-1003">Cell membrane</keyword>
<dbReference type="SUPFAM" id="SSF55874">
    <property type="entry name" value="ATPase domain of HSP90 chaperone/DNA topoisomerase II/histidine kinase"/>
    <property type="match status" value="1"/>
</dbReference>
<dbReference type="PANTHER" id="PTHR45528:SF1">
    <property type="entry name" value="SENSOR HISTIDINE KINASE CPXA"/>
    <property type="match status" value="1"/>
</dbReference>
<evidence type="ECO:0000256" key="1">
    <source>
        <dbReference type="ARBA" id="ARBA00000085"/>
    </source>
</evidence>
<dbReference type="InterPro" id="IPR005467">
    <property type="entry name" value="His_kinase_dom"/>
</dbReference>
<dbReference type="PRINTS" id="PR00344">
    <property type="entry name" value="BCTRLSENSOR"/>
</dbReference>
<dbReference type="InterPro" id="IPR004358">
    <property type="entry name" value="Sig_transdc_His_kin-like_C"/>
</dbReference>
<dbReference type="Gene3D" id="6.10.340.10">
    <property type="match status" value="1"/>
</dbReference>
<name>A0A426DIM1_9FIRM</name>
<proteinExistence type="predicted"/>
<evidence type="ECO:0000256" key="14">
    <source>
        <dbReference type="SAM" id="Phobius"/>
    </source>
</evidence>
<evidence type="ECO:0000256" key="8">
    <source>
        <dbReference type="ARBA" id="ARBA00022741"/>
    </source>
</evidence>
<dbReference type="GO" id="GO:0005886">
    <property type="term" value="C:plasma membrane"/>
    <property type="evidence" value="ECO:0007669"/>
    <property type="project" value="UniProtKB-SubCell"/>
</dbReference>
<dbReference type="CDD" id="cd00075">
    <property type="entry name" value="HATPase"/>
    <property type="match status" value="1"/>
</dbReference>
<dbReference type="GO" id="GO:0000155">
    <property type="term" value="F:phosphorelay sensor kinase activity"/>
    <property type="evidence" value="ECO:0007669"/>
    <property type="project" value="InterPro"/>
</dbReference>
<sequence length="486" mass="54775">MKLKTKITLTSVCLLLLLSQAFSIWNLSRTQEQIIENIRSYEYERLSSDVWRFNKALAAMEFHDIRSAKYAARTTFSSGYSENAVLYYDNEELYNLSPYLFDMAELAESPKEPAQDMPLSDSGEPVITAPQQNVFLEEAGSRRLLILFQDLDVLDTDYSPNSLGTLRLLHYRDITSVYQSGRLLFFQGMIVALLLSVLLAMLLTYVLRRILAPFYLLRDAANRIAEGDYEKRVERPGTDEVGEVSQSFNQMAERIEEHIRALAEMNETQRQLIGSLAHELKTPMTGIQGYAELLQRVSLPPVKQADALHYIEEECIRLSRLSAKMLLLTDLSREETIEKKPCPVSALFSQAKEVTHYRLKEKDIRLQTDLEQDFSIQGDADLLLSFLTNLIDNACKASPPGSSIRLIGTDSGIFVQDEGIGIPPDEITRITEPFYMVNKSRSRKQGGAGLGLSLCHQIARLHGGCLEIKSSPEEGTRIGMQINCGV</sequence>
<dbReference type="PROSITE" id="PS50109">
    <property type="entry name" value="HIS_KIN"/>
    <property type="match status" value="1"/>
</dbReference>
<dbReference type="SMART" id="SM00304">
    <property type="entry name" value="HAMP"/>
    <property type="match status" value="1"/>
</dbReference>
<dbReference type="Gene3D" id="1.10.287.130">
    <property type="match status" value="1"/>
</dbReference>
<gene>
    <name evidence="18" type="ORF">EBB54_16210</name>
</gene>
<dbReference type="Pfam" id="PF00512">
    <property type="entry name" value="HisKA"/>
    <property type="match status" value="1"/>
</dbReference>
<evidence type="ECO:0000256" key="11">
    <source>
        <dbReference type="ARBA" id="ARBA00022989"/>
    </source>
</evidence>
<evidence type="ECO:0000256" key="5">
    <source>
        <dbReference type="ARBA" id="ARBA00022553"/>
    </source>
</evidence>
<keyword evidence="12" id="KW-0902">Two-component regulatory system</keyword>
<dbReference type="EMBL" id="RHJS01000002">
    <property type="protein sequence ID" value="RRK32730.1"/>
    <property type="molecule type" value="Genomic_DNA"/>
</dbReference>
<feature type="signal peptide" evidence="15">
    <location>
        <begin position="1"/>
        <end position="23"/>
    </location>
</feature>
<accession>A0A426DIM1</accession>
<feature type="domain" description="Histidine kinase" evidence="16">
    <location>
        <begin position="275"/>
        <end position="486"/>
    </location>
</feature>
<dbReference type="EC" id="2.7.13.3" evidence="3"/>
<evidence type="ECO:0000256" key="2">
    <source>
        <dbReference type="ARBA" id="ARBA00004651"/>
    </source>
</evidence>
<evidence type="ECO:0000256" key="10">
    <source>
        <dbReference type="ARBA" id="ARBA00022840"/>
    </source>
</evidence>
<dbReference type="SMART" id="SM00388">
    <property type="entry name" value="HisKA"/>
    <property type="match status" value="1"/>
</dbReference>
<keyword evidence="19" id="KW-1185">Reference proteome</keyword>
<evidence type="ECO:0000313" key="18">
    <source>
        <dbReference type="EMBL" id="RRK32730.1"/>
    </source>
</evidence>
<feature type="transmembrane region" description="Helical" evidence="14">
    <location>
        <begin position="184"/>
        <end position="207"/>
    </location>
</feature>
<dbReference type="InterPro" id="IPR003594">
    <property type="entry name" value="HATPase_dom"/>
</dbReference>
<protein>
    <recommendedName>
        <fullName evidence="3">histidine kinase</fullName>
        <ecNumber evidence="3">2.7.13.3</ecNumber>
    </recommendedName>
</protein>
<keyword evidence="11 14" id="KW-1133">Transmembrane helix</keyword>
<comment type="catalytic activity">
    <reaction evidence="1">
        <text>ATP + protein L-histidine = ADP + protein N-phospho-L-histidine.</text>
        <dbReference type="EC" id="2.7.13.3"/>
    </reaction>
</comment>
<keyword evidence="13 14" id="KW-0472">Membrane</keyword>
<dbReference type="InterPro" id="IPR050398">
    <property type="entry name" value="HssS/ArlS-like"/>
</dbReference>
<organism evidence="18 19">
    <name type="scientific">Schaedlerella arabinosiphila</name>
    <dbReference type="NCBI Taxonomy" id="2044587"/>
    <lineage>
        <taxon>Bacteria</taxon>
        <taxon>Bacillati</taxon>
        <taxon>Bacillota</taxon>
        <taxon>Clostridia</taxon>
        <taxon>Lachnospirales</taxon>
        <taxon>Lachnospiraceae</taxon>
        <taxon>Schaedlerella</taxon>
    </lineage>
</organism>
<evidence type="ECO:0000256" key="13">
    <source>
        <dbReference type="ARBA" id="ARBA00023136"/>
    </source>
</evidence>
<dbReference type="AlphaFoldDB" id="A0A426DIM1"/>
<dbReference type="SUPFAM" id="SSF47384">
    <property type="entry name" value="Homodimeric domain of signal transducing histidine kinase"/>
    <property type="match status" value="1"/>
</dbReference>
<feature type="chain" id="PRO_5018973799" description="histidine kinase" evidence="15">
    <location>
        <begin position="24"/>
        <end position="486"/>
    </location>
</feature>
<evidence type="ECO:0000256" key="7">
    <source>
        <dbReference type="ARBA" id="ARBA00022692"/>
    </source>
</evidence>
<dbReference type="SMART" id="SM00387">
    <property type="entry name" value="HATPase_c"/>
    <property type="match status" value="1"/>
</dbReference>
<evidence type="ECO:0000256" key="9">
    <source>
        <dbReference type="ARBA" id="ARBA00022777"/>
    </source>
</evidence>
<dbReference type="PROSITE" id="PS50885">
    <property type="entry name" value="HAMP"/>
    <property type="match status" value="1"/>
</dbReference>
<dbReference type="Pfam" id="PF02518">
    <property type="entry name" value="HATPase_c"/>
    <property type="match status" value="1"/>
</dbReference>
<dbReference type="Proteomes" id="UP000274920">
    <property type="component" value="Unassembled WGS sequence"/>
</dbReference>
<feature type="domain" description="HAMP" evidence="17">
    <location>
        <begin position="208"/>
        <end position="260"/>
    </location>
</feature>
<dbReference type="GO" id="GO:0005524">
    <property type="term" value="F:ATP binding"/>
    <property type="evidence" value="ECO:0007669"/>
    <property type="project" value="UniProtKB-KW"/>
</dbReference>
<evidence type="ECO:0000256" key="3">
    <source>
        <dbReference type="ARBA" id="ARBA00012438"/>
    </source>
</evidence>
<keyword evidence="6" id="KW-0808">Transferase</keyword>
<dbReference type="InterPro" id="IPR036097">
    <property type="entry name" value="HisK_dim/P_sf"/>
</dbReference>
<dbReference type="PANTHER" id="PTHR45528">
    <property type="entry name" value="SENSOR HISTIDINE KINASE CPXA"/>
    <property type="match status" value="1"/>
</dbReference>